<organism evidence="1 2">
    <name type="scientific">Rossellomorea vietnamensis</name>
    <dbReference type="NCBI Taxonomy" id="218284"/>
    <lineage>
        <taxon>Bacteria</taxon>
        <taxon>Bacillati</taxon>
        <taxon>Bacillota</taxon>
        <taxon>Bacilli</taxon>
        <taxon>Bacillales</taxon>
        <taxon>Bacillaceae</taxon>
        <taxon>Rossellomorea</taxon>
    </lineage>
</organism>
<dbReference type="EMBL" id="CP104558">
    <property type="protein sequence ID" value="UXH46431.1"/>
    <property type="molecule type" value="Genomic_DNA"/>
</dbReference>
<keyword evidence="2" id="KW-1185">Reference proteome</keyword>
<gene>
    <name evidence="1" type="ORF">N5C46_10430</name>
</gene>
<keyword evidence="1" id="KW-0378">Hydrolase</keyword>
<keyword evidence="1" id="KW-0255">Endonuclease</keyword>
<evidence type="ECO:0000313" key="2">
    <source>
        <dbReference type="Proteomes" id="UP001064027"/>
    </source>
</evidence>
<keyword evidence="1" id="KW-0540">Nuclease</keyword>
<sequence length="346" mass="40019">MSEKQELQVDLHKALIDAAKSAKSIGYNPTIFNQMLSTEGGYITAKKLINKTSTGFEKLWELNRLDLSTEAIILQKKFIPLFSKEELEIAKSRLSKFGYKVDDFNIDIPELNPSGRAREFNNYEDYLKGEIIFEHLVNGLTHRELDETVLGLDKKKSKGYQSMGILHFLGIKSEYKGIFEGKELKQVIDVLTEQGKAFEDTVRLLTLLDDSELINTINSDLEAEEVEEGRGIEGNVKYYYGKRYERDSKNRRLAIKKHGTICHACEFDFEEVYGERGRDFIEIHHIKPLSTLEESVEINPETDLVPLCSNCHRMVHRRKDEVLSIDELKEIIVKYRQRNSSFMLRI</sequence>
<accession>A0ACD4CCT2</accession>
<evidence type="ECO:0000313" key="1">
    <source>
        <dbReference type="EMBL" id="UXH46431.1"/>
    </source>
</evidence>
<reference evidence="1" key="1">
    <citation type="submission" date="2022-09" db="EMBL/GenBank/DDBJ databases">
        <title>Complete genome sequence of Rossellomorea vietnamensis strain RL-WG62, a newly isolated PGPR with the potential for plant salinity stress alleviation.</title>
        <authorList>
            <person name="Ren L."/>
            <person name="Wang G."/>
            <person name="Hu H."/>
        </authorList>
    </citation>
    <scope>NUCLEOTIDE SEQUENCE</scope>
    <source>
        <strain evidence="1">RL-WG62</strain>
    </source>
</reference>
<protein>
    <submittedName>
        <fullName evidence="1">HNH endonuclease</fullName>
    </submittedName>
</protein>
<dbReference type="Proteomes" id="UP001064027">
    <property type="component" value="Chromosome"/>
</dbReference>
<name>A0ACD4CCT2_9BACI</name>
<proteinExistence type="predicted"/>